<feature type="chain" id="PRO_5047106125" evidence="1">
    <location>
        <begin position="29"/>
        <end position="160"/>
    </location>
</feature>
<feature type="domain" description="Lipocalin-like" evidence="2">
    <location>
        <begin position="41"/>
        <end position="158"/>
    </location>
</feature>
<gene>
    <name evidence="3" type="ORF">ACFOFO_25155</name>
</gene>
<accession>A0ABV7F815</accession>
<comment type="caution">
    <text evidence="3">The sequence shown here is derived from an EMBL/GenBank/DDBJ whole genome shotgun (WGS) entry which is preliminary data.</text>
</comment>
<dbReference type="EMBL" id="JBHRTP010000104">
    <property type="protein sequence ID" value="MFC3111198.1"/>
    <property type="molecule type" value="Genomic_DNA"/>
</dbReference>
<evidence type="ECO:0000313" key="4">
    <source>
        <dbReference type="Proteomes" id="UP001595530"/>
    </source>
</evidence>
<dbReference type="InterPro" id="IPR024311">
    <property type="entry name" value="Lipocalin-like"/>
</dbReference>
<evidence type="ECO:0000313" key="3">
    <source>
        <dbReference type="EMBL" id="MFC3111198.1"/>
    </source>
</evidence>
<evidence type="ECO:0000259" key="2">
    <source>
        <dbReference type="Pfam" id="PF13924"/>
    </source>
</evidence>
<feature type="signal peptide" evidence="1">
    <location>
        <begin position="1"/>
        <end position="28"/>
    </location>
</feature>
<sequence>MNNRNNLSAVSALLLVAALALPTGNAAAQDATSVAGTYTPVVATSFGDNPRGQLILGSDGHYSLNLARATLPKITAGARGKGTAEENKAIVGGSIFHYGKYTVDAKEKTITFNVEASTFPNWDGATFKRPFKVSGDQLTYTDNAPSGGGGPHDVVWKRVK</sequence>
<organism evidence="3 4">
    <name type="scientific">Undibacterium arcticum</name>
    <dbReference type="NCBI Taxonomy" id="1762892"/>
    <lineage>
        <taxon>Bacteria</taxon>
        <taxon>Pseudomonadati</taxon>
        <taxon>Pseudomonadota</taxon>
        <taxon>Betaproteobacteria</taxon>
        <taxon>Burkholderiales</taxon>
        <taxon>Oxalobacteraceae</taxon>
        <taxon>Undibacterium</taxon>
    </lineage>
</organism>
<keyword evidence="1" id="KW-0732">Signal</keyword>
<evidence type="ECO:0000256" key="1">
    <source>
        <dbReference type="SAM" id="SignalP"/>
    </source>
</evidence>
<dbReference type="Proteomes" id="UP001595530">
    <property type="component" value="Unassembled WGS sequence"/>
</dbReference>
<dbReference type="Pfam" id="PF13924">
    <property type="entry name" value="Lipocalin_5"/>
    <property type="match status" value="1"/>
</dbReference>
<name>A0ABV7F815_9BURK</name>
<keyword evidence="4" id="KW-1185">Reference proteome</keyword>
<proteinExistence type="predicted"/>
<reference evidence="4" key="1">
    <citation type="journal article" date="2019" name="Int. J. Syst. Evol. Microbiol.">
        <title>The Global Catalogue of Microorganisms (GCM) 10K type strain sequencing project: providing services to taxonomists for standard genome sequencing and annotation.</title>
        <authorList>
            <consortium name="The Broad Institute Genomics Platform"/>
            <consortium name="The Broad Institute Genome Sequencing Center for Infectious Disease"/>
            <person name="Wu L."/>
            <person name="Ma J."/>
        </authorList>
    </citation>
    <scope>NUCLEOTIDE SEQUENCE [LARGE SCALE GENOMIC DNA]</scope>
    <source>
        <strain evidence="4">KCTC 42986</strain>
    </source>
</reference>
<protein>
    <submittedName>
        <fullName evidence="3">Lipocalin-like domain-containing protein</fullName>
    </submittedName>
</protein>
<dbReference type="RefSeq" id="WP_390329190.1">
    <property type="nucleotide sequence ID" value="NZ_JBHRTP010000104.1"/>
</dbReference>